<dbReference type="EMBL" id="BAAFSF010000001">
    <property type="protein sequence ID" value="GAB1250984.1"/>
    <property type="molecule type" value="Genomic_DNA"/>
</dbReference>
<dbReference type="Gene3D" id="2.80.10.50">
    <property type="match status" value="2"/>
</dbReference>
<dbReference type="NCBIfam" id="TIGR02608">
    <property type="entry name" value="delta_60_rpt"/>
    <property type="match status" value="2"/>
</dbReference>
<dbReference type="Proteomes" id="UP001628220">
    <property type="component" value="Unassembled WGS sequence"/>
</dbReference>
<name>A0ABQ0DZU8_9PORP</name>
<reference evidence="2 3" key="1">
    <citation type="journal article" date="2025" name="Int. J. Syst. Evol. Microbiol.">
        <title>Desulfovibrio falkowii sp. nov., Porphyromonas miyakawae sp. nov., Mediterraneibacter flintii sp. nov. and Owariibacterium komagatae gen. nov., sp. nov., isolated from human faeces.</title>
        <authorList>
            <person name="Hamaguchi T."/>
            <person name="Ohara M."/>
            <person name="Hisatomi A."/>
            <person name="Sekiguchi K."/>
            <person name="Takeda J.I."/>
            <person name="Ueyama J."/>
            <person name="Ito M."/>
            <person name="Nishiwaki H."/>
            <person name="Ogi T."/>
            <person name="Hirayama M."/>
            <person name="Ohkuma M."/>
            <person name="Sakamoto M."/>
            <person name="Ohno K."/>
        </authorList>
    </citation>
    <scope>NUCLEOTIDE SEQUENCE [LARGE SCALE GENOMIC DNA]</scope>
    <source>
        <strain evidence="2 3">13CB11C</strain>
    </source>
</reference>
<proteinExistence type="predicted"/>
<protein>
    <recommendedName>
        <fullName evidence="4">Delta-60 repeat protein</fullName>
    </recommendedName>
</protein>
<keyword evidence="1" id="KW-0732">Signal</keyword>
<evidence type="ECO:0008006" key="4">
    <source>
        <dbReference type="Google" id="ProtNLM"/>
    </source>
</evidence>
<dbReference type="SUPFAM" id="SSF63829">
    <property type="entry name" value="Calcium-dependent phosphotriesterase"/>
    <property type="match status" value="1"/>
</dbReference>
<comment type="caution">
    <text evidence="2">The sequence shown here is derived from an EMBL/GenBank/DDBJ whole genome shotgun (WGS) entry which is preliminary data.</text>
</comment>
<evidence type="ECO:0000313" key="2">
    <source>
        <dbReference type="EMBL" id="GAB1250984.1"/>
    </source>
</evidence>
<gene>
    <name evidence="2" type="ORF">Tsumi_00880</name>
</gene>
<dbReference type="PROSITE" id="PS51257">
    <property type="entry name" value="PROKAR_LIPOPROTEIN"/>
    <property type="match status" value="1"/>
</dbReference>
<evidence type="ECO:0000256" key="1">
    <source>
        <dbReference type="SAM" id="SignalP"/>
    </source>
</evidence>
<feature type="chain" id="PRO_5047478006" description="Delta-60 repeat protein" evidence="1">
    <location>
        <begin position="29"/>
        <end position="500"/>
    </location>
</feature>
<accession>A0ABQ0DZU8</accession>
<dbReference type="InterPro" id="IPR013431">
    <property type="entry name" value="Delta_60_rpt"/>
</dbReference>
<feature type="signal peptide" evidence="1">
    <location>
        <begin position="1"/>
        <end position="28"/>
    </location>
</feature>
<organism evidence="2 3">
    <name type="scientific">Porphyromonas miyakawae</name>
    <dbReference type="NCBI Taxonomy" id="3137470"/>
    <lineage>
        <taxon>Bacteria</taxon>
        <taxon>Pseudomonadati</taxon>
        <taxon>Bacteroidota</taxon>
        <taxon>Bacteroidia</taxon>
        <taxon>Bacteroidales</taxon>
        <taxon>Porphyromonadaceae</taxon>
        <taxon>Porphyromonas</taxon>
    </lineage>
</organism>
<dbReference type="Pfam" id="PF17164">
    <property type="entry name" value="DUF5122"/>
    <property type="match status" value="2"/>
</dbReference>
<sequence length="500" mass="54662">MKDRMKRVLFFSVALLACCALCTGRSFAQNEARNGKLDKSFSPKPDSNPQNVILLEQGKLLVDGNFKEVGGRKISGIARLNGDGTADPTFNPDGKGTNGMVACIARQSNGKILAIGSFTTYNDTPVGMLIRLNEDGTLDKSFKNDNLFVLDASSYNGKYEWELQLNKILVRPDDSFYVLGGYNRLNGKLAPLIARFTAEGVHDESFLPTDKDIYFKSSPYVDAALLLPSGDIYFGGMFGGYNGSSLNKKLIHITAEGKFDESFARPMFDYGAPRALALKGKDTIIVAGSFYRAFGKFVNLMTAIHLDGTPVEDFNAYDFSDKNVEENEDMINGLVVTDKYLYIGGGALWNAARSFVYPLLPDASQPSEDVSFGTGPNAIVSGLTYDPQGWLYISGFFTSFSGESKPYFVRCEVPATNTSGIKYLEPTRKALRIAVGEGTFSLKGGQQTTTLCIYAQNGRMAARYEHVNTDEVIQHQLPAGGYVLVADMQGASYATKVYLK</sequence>
<keyword evidence="3" id="KW-1185">Reference proteome</keyword>
<evidence type="ECO:0000313" key="3">
    <source>
        <dbReference type="Proteomes" id="UP001628220"/>
    </source>
</evidence>